<evidence type="ECO:0000313" key="15">
    <source>
        <dbReference type="Proteomes" id="UP000198924"/>
    </source>
</evidence>
<keyword evidence="8 11" id="KW-0808">Transferase</keyword>
<evidence type="ECO:0000313" key="14">
    <source>
        <dbReference type="EMBL" id="SFK19652.1"/>
    </source>
</evidence>
<dbReference type="GO" id="GO:0009011">
    <property type="term" value="F:alpha-1,4-glucan glucosyltransferase (ADP-glucose donor) activity"/>
    <property type="evidence" value="ECO:0007669"/>
    <property type="project" value="UniProtKB-UniRule"/>
</dbReference>
<protein>
    <recommendedName>
        <fullName evidence="6 11">Glycogen synthase</fullName>
        <ecNumber evidence="5 11">2.4.1.21</ecNumber>
    </recommendedName>
    <alternativeName>
        <fullName evidence="10 11">Starch [bacterial glycogen] synthase</fullName>
    </alternativeName>
</protein>
<evidence type="ECO:0000256" key="3">
    <source>
        <dbReference type="ARBA" id="ARBA00004964"/>
    </source>
</evidence>
<dbReference type="Pfam" id="PF08323">
    <property type="entry name" value="Glyco_transf_5"/>
    <property type="match status" value="1"/>
</dbReference>
<dbReference type="CDD" id="cd03791">
    <property type="entry name" value="GT5_Glycogen_synthase_DULL1-like"/>
    <property type="match status" value="1"/>
</dbReference>
<feature type="domain" description="Glycosyl transferase family 1" evidence="12">
    <location>
        <begin position="295"/>
        <end position="449"/>
    </location>
</feature>
<organism evidence="14 15">
    <name type="scientific">Methylophaga sulfidovorans</name>
    <dbReference type="NCBI Taxonomy" id="45496"/>
    <lineage>
        <taxon>Bacteria</taxon>
        <taxon>Pseudomonadati</taxon>
        <taxon>Pseudomonadota</taxon>
        <taxon>Gammaproteobacteria</taxon>
        <taxon>Thiotrichales</taxon>
        <taxon>Piscirickettsiaceae</taxon>
        <taxon>Methylophaga</taxon>
    </lineage>
</organism>
<evidence type="ECO:0000256" key="8">
    <source>
        <dbReference type="ARBA" id="ARBA00022679"/>
    </source>
</evidence>
<dbReference type="AlphaFoldDB" id="A0A1I3XJF0"/>
<evidence type="ECO:0000259" key="13">
    <source>
        <dbReference type="Pfam" id="PF08323"/>
    </source>
</evidence>
<dbReference type="InterPro" id="IPR001296">
    <property type="entry name" value="Glyco_trans_1"/>
</dbReference>
<comment type="catalytic activity">
    <reaction evidence="1 11">
        <text>[(1-&gt;4)-alpha-D-glucosyl](n) + ADP-alpha-D-glucose = [(1-&gt;4)-alpha-D-glucosyl](n+1) + ADP + H(+)</text>
        <dbReference type="Rhea" id="RHEA:18189"/>
        <dbReference type="Rhea" id="RHEA-COMP:9584"/>
        <dbReference type="Rhea" id="RHEA-COMP:9587"/>
        <dbReference type="ChEBI" id="CHEBI:15378"/>
        <dbReference type="ChEBI" id="CHEBI:15444"/>
        <dbReference type="ChEBI" id="CHEBI:57498"/>
        <dbReference type="ChEBI" id="CHEBI:456216"/>
        <dbReference type="EC" id="2.4.1.21"/>
    </reaction>
</comment>
<dbReference type="STRING" id="45496.SAMN04488079_106104"/>
<keyword evidence="15" id="KW-1185">Reference proteome</keyword>
<accession>A0A1I3XJF0</accession>
<dbReference type="InterPro" id="IPR011835">
    <property type="entry name" value="GS/SS"/>
</dbReference>
<reference evidence="15" key="1">
    <citation type="submission" date="2016-10" db="EMBL/GenBank/DDBJ databases">
        <authorList>
            <person name="Varghese N."/>
            <person name="Submissions S."/>
        </authorList>
    </citation>
    <scope>NUCLEOTIDE SEQUENCE [LARGE SCALE GENOMIC DNA]</scope>
    <source>
        <strain evidence="15">DSM 11578</strain>
    </source>
</reference>
<evidence type="ECO:0000256" key="6">
    <source>
        <dbReference type="ARBA" id="ARBA00019935"/>
    </source>
</evidence>
<feature type="domain" description="Starch synthase catalytic" evidence="13">
    <location>
        <begin position="3"/>
        <end position="239"/>
    </location>
</feature>
<dbReference type="RefSeq" id="WP_091712628.1">
    <property type="nucleotide sequence ID" value="NZ_FOSH01000006.1"/>
</dbReference>
<sequence length="487" mass="55014">MRKILFASSEVHPLMKTGGLADVSASLPNALAQHGQDVRIFMPAYRQCLQKIEKIQIVATLKLDGYHLPVEIIEAQLPGTEVLVWLLNSPYHFDRNGGPYSHPDGHDWEDNAARFSLFCRAIVALAMDEAGLNWKPDILHCNDWQTGLAPALLSLREEKPDTIFTIHNMAYQGLFERPVFDALDLPEILWSVEGLEFYGLMSFMKAGLIFSDQITTVSPTYAKEICHAEFGYGLEGLLSYRAEHGRLSGILNGIDYDEWNPATDPYLNYHYSVKTPNRKKKNKQALQQQFYLPQSEQTLFIGLISRLVSQKGIDLSIQAVTRLLEQGQDIQLICLGSGESDFEQALRVLRARFPDKVALTIGYNEKLSHQIEAGVDVFLMPSRFEPCGLNQMYSLRYGTLPIVRNTGGLADTVVDANDDNRKSGTANGFCFDEASAEALYETLERAIALFQHPRIWRKLMITAMEGDFSWENSANIYIDLYHHVNER</sequence>
<dbReference type="GO" id="GO:0004373">
    <property type="term" value="F:alpha-1,4-glucan glucosyltransferase (UDP-glucose donor) activity"/>
    <property type="evidence" value="ECO:0007669"/>
    <property type="project" value="InterPro"/>
</dbReference>
<feature type="binding site" evidence="11">
    <location>
        <position position="16"/>
    </location>
    <ligand>
        <name>ADP-alpha-D-glucose</name>
        <dbReference type="ChEBI" id="CHEBI:57498"/>
    </ligand>
</feature>
<keyword evidence="7 11" id="KW-0328">Glycosyltransferase</keyword>
<dbReference type="EMBL" id="FOSH01000006">
    <property type="protein sequence ID" value="SFK19652.1"/>
    <property type="molecule type" value="Genomic_DNA"/>
</dbReference>
<comment type="similarity">
    <text evidence="4 11">Belongs to the glycosyltransferase 1 family. Bacterial/plant glycogen synthase subfamily.</text>
</comment>
<keyword evidence="9 11" id="KW-0320">Glycogen biosynthesis</keyword>
<evidence type="ECO:0000256" key="2">
    <source>
        <dbReference type="ARBA" id="ARBA00002764"/>
    </source>
</evidence>
<evidence type="ECO:0000256" key="4">
    <source>
        <dbReference type="ARBA" id="ARBA00010281"/>
    </source>
</evidence>
<evidence type="ECO:0000256" key="9">
    <source>
        <dbReference type="ARBA" id="ARBA00023056"/>
    </source>
</evidence>
<evidence type="ECO:0000259" key="12">
    <source>
        <dbReference type="Pfam" id="PF00534"/>
    </source>
</evidence>
<dbReference type="NCBIfam" id="TIGR02095">
    <property type="entry name" value="glgA"/>
    <property type="match status" value="1"/>
</dbReference>
<dbReference type="InterPro" id="IPR013534">
    <property type="entry name" value="Starch_synth_cat_dom"/>
</dbReference>
<dbReference type="EC" id="2.4.1.21" evidence="5 11"/>
<dbReference type="NCBIfam" id="NF001899">
    <property type="entry name" value="PRK00654.1-2"/>
    <property type="match status" value="1"/>
</dbReference>
<dbReference type="Gene3D" id="3.40.50.2000">
    <property type="entry name" value="Glycogen Phosphorylase B"/>
    <property type="match status" value="2"/>
</dbReference>
<dbReference type="GO" id="GO:0005978">
    <property type="term" value="P:glycogen biosynthetic process"/>
    <property type="evidence" value="ECO:0007669"/>
    <property type="project" value="UniProtKB-UniRule"/>
</dbReference>
<dbReference type="PANTHER" id="PTHR45825">
    <property type="entry name" value="GRANULE-BOUND STARCH SYNTHASE 1, CHLOROPLASTIC/AMYLOPLASTIC"/>
    <property type="match status" value="1"/>
</dbReference>
<evidence type="ECO:0000256" key="11">
    <source>
        <dbReference type="HAMAP-Rule" id="MF_00484"/>
    </source>
</evidence>
<dbReference type="SUPFAM" id="SSF53756">
    <property type="entry name" value="UDP-Glycosyltransferase/glycogen phosphorylase"/>
    <property type="match status" value="1"/>
</dbReference>
<dbReference type="HAMAP" id="MF_00484">
    <property type="entry name" value="Glycogen_synth"/>
    <property type="match status" value="1"/>
</dbReference>
<comment type="pathway">
    <text evidence="3 11">Glycan biosynthesis; glycogen biosynthesis.</text>
</comment>
<dbReference type="OrthoDB" id="9808590at2"/>
<evidence type="ECO:0000256" key="7">
    <source>
        <dbReference type="ARBA" id="ARBA00022676"/>
    </source>
</evidence>
<proteinExistence type="inferred from homology"/>
<comment type="function">
    <text evidence="2 11">Synthesizes alpha-1,4-glucan chains using ADP-glucose.</text>
</comment>
<dbReference type="PANTHER" id="PTHR45825:SF11">
    <property type="entry name" value="ALPHA AMYLASE DOMAIN-CONTAINING PROTEIN"/>
    <property type="match status" value="1"/>
</dbReference>
<evidence type="ECO:0000256" key="10">
    <source>
        <dbReference type="ARBA" id="ARBA00031722"/>
    </source>
</evidence>
<name>A0A1I3XJF0_9GAMM</name>
<dbReference type="Proteomes" id="UP000198924">
    <property type="component" value="Unassembled WGS sequence"/>
</dbReference>
<dbReference type="Pfam" id="PF00534">
    <property type="entry name" value="Glycos_transf_1"/>
    <property type="match status" value="1"/>
</dbReference>
<evidence type="ECO:0000256" key="5">
    <source>
        <dbReference type="ARBA" id="ARBA00012588"/>
    </source>
</evidence>
<dbReference type="UniPathway" id="UPA00164"/>
<gene>
    <name evidence="11" type="primary">glgA</name>
    <name evidence="14" type="ORF">SAMN04488079_106104</name>
</gene>
<evidence type="ECO:0000256" key="1">
    <source>
        <dbReference type="ARBA" id="ARBA00001478"/>
    </source>
</evidence>